<evidence type="ECO:0000256" key="6">
    <source>
        <dbReference type="ARBA" id="ARBA00023242"/>
    </source>
</evidence>
<keyword evidence="6" id="KW-0539">Nucleus</keyword>
<dbReference type="PROSITE" id="PS51519">
    <property type="entry name" value="RWP_RK"/>
    <property type="match status" value="1"/>
</dbReference>
<dbReference type="Pfam" id="PF02042">
    <property type="entry name" value="RWP-RK"/>
    <property type="match status" value="1"/>
</dbReference>
<dbReference type="InterPro" id="IPR044607">
    <property type="entry name" value="RKD-like"/>
</dbReference>
<evidence type="ECO:0000256" key="3">
    <source>
        <dbReference type="ARBA" id="ARBA00023054"/>
    </source>
</evidence>
<protein>
    <recommendedName>
        <fullName evidence="8">RWP-RK domain-containing protein</fullName>
    </recommendedName>
</protein>
<organism evidence="9 10">
    <name type="scientific">Phytophthora ramorum</name>
    <name type="common">Sudden oak death agent</name>
    <dbReference type="NCBI Taxonomy" id="164328"/>
    <lineage>
        <taxon>Eukaryota</taxon>
        <taxon>Sar</taxon>
        <taxon>Stramenopiles</taxon>
        <taxon>Oomycota</taxon>
        <taxon>Peronosporomycetes</taxon>
        <taxon>Peronosporales</taxon>
        <taxon>Peronosporaceae</taxon>
        <taxon>Phytophthora</taxon>
    </lineage>
</organism>
<evidence type="ECO:0000256" key="7">
    <source>
        <dbReference type="SAM" id="MobiDB-lite"/>
    </source>
</evidence>
<dbReference type="EnsemblProtists" id="Phyra75433">
    <property type="protein sequence ID" value="Phyra75433"/>
    <property type="gene ID" value="Phyra75433"/>
</dbReference>
<dbReference type="VEuPathDB" id="FungiDB:KRP22_10601"/>
<keyword evidence="3" id="KW-0175">Coiled coil</keyword>
<keyword evidence="4" id="KW-0238">DNA-binding</keyword>
<dbReference type="PANTHER" id="PTHR46373">
    <property type="entry name" value="PROTEIN RKD4"/>
    <property type="match status" value="1"/>
</dbReference>
<dbReference type="GO" id="GO:0003677">
    <property type="term" value="F:DNA binding"/>
    <property type="evidence" value="ECO:0007669"/>
    <property type="project" value="UniProtKB-KW"/>
</dbReference>
<dbReference type="OMA" id="VDANKSC"/>
<proteinExistence type="predicted"/>
<dbReference type="eggNOG" id="ENOG502SA8D">
    <property type="taxonomic scope" value="Eukaryota"/>
</dbReference>
<evidence type="ECO:0000256" key="4">
    <source>
        <dbReference type="ARBA" id="ARBA00023125"/>
    </source>
</evidence>
<dbReference type="HOGENOM" id="CLU_1187010_0_0_1"/>
<accession>H3GHL2</accession>
<keyword evidence="5" id="KW-0804">Transcription</keyword>
<evidence type="ECO:0000313" key="9">
    <source>
        <dbReference type="EnsemblProtists" id="Phyra75433"/>
    </source>
</evidence>
<dbReference type="VEuPathDB" id="FungiDB:KRP23_4"/>
<evidence type="ECO:0000256" key="2">
    <source>
        <dbReference type="ARBA" id="ARBA00023015"/>
    </source>
</evidence>
<reference evidence="9" key="2">
    <citation type="submission" date="2015-06" db="UniProtKB">
        <authorList>
            <consortium name="EnsemblProtists"/>
        </authorList>
    </citation>
    <scope>IDENTIFICATION</scope>
    <source>
        <strain evidence="9">Pr102</strain>
    </source>
</reference>
<dbReference type="InParanoid" id="H3GHL2"/>
<dbReference type="Proteomes" id="UP000005238">
    <property type="component" value="Unassembled WGS sequence"/>
</dbReference>
<evidence type="ECO:0000256" key="5">
    <source>
        <dbReference type="ARBA" id="ARBA00023163"/>
    </source>
</evidence>
<sequence length="231" mass="26229">MSSMRPPRLEASPAAAARGSISDGDQDATAHSDVELEDEDTAPSDSEDEGSSHSRRRQRIHFDVQQLQTVYHLPLKTAAERLGVCEAALKRICRRNRIHKWPYRQLSSVRRRIADLKERRAASLLEERGVEGPEVSDSLSSLMAEAFDVSLQQLEEEQARIIQSAHQPRRPRKTIQCQATNQRQRPETLAGHVHGFRSKIADLPPLDLRRVDRDFPLLFLANVCESVRAYH</sequence>
<evidence type="ECO:0000259" key="8">
    <source>
        <dbReference type="PROSITE" id="PS51519"/>
    </source>
</evidence>
<reference evidence="10" key="1">
    <citation type="journal article" date="2006" name="Science">
        <title>Phytophthora genome sequences uncover evolutionary origins and mechanisms of pathogenesis.</title>
        <authorList>
            <person name="Tyler B.M."/>
            <person name="Tripathy S."/>
            <person name="Zhang X."/>
            <person name="Dehal P."/>
            <person name="Jiang R.H."/>
            <person name="Aerts A."/>
            <person name="Arredondo F.D."/>
            <person name="Baxter L."/>
            <person name="Bensasson D."/>
            <person name="Beynon J.L."/>
            <person name="Chapman J."/>
            <person name="Damasceno C.M."/>
            <person name="Dorrance A.E."/>
            <person name="Dou D."/>
            <person name="Dickerman A.W."/>
            <person name="Dubchak I.L."/>
            <person name="Garbelotto M."/>
            <person name="Gijzen M."/>
            <person name="Gordon S.G."/>
            <person name="Govers F."/>
            <person name="Grunwald N.J."/>
            <person name="Huang W."/>
            <person name="Ivors K.L."/>
            <person name="Jones R.W."/>
            <person name="Kamoun S."/>
            <person name="Krampis K."/>
            <person name="Lamour K.H."/>
            <person name="Lee M.K."/>
            <person name="McDonald W.H."/>
            <person name="Medina M."/>
            <person name="Meijer H.J."/>
            <person name="Nordberg E.K."/>
            <person name="Maclean D.J."/>
            <person name="Ospina-Giraldo M.D."/>
            <person name="Morris P.F."/>
            <person name="Phuntumart V."/>
            <person name="Putnam N.H."/>
            <person name="Rash S."/>
            <person name="Rose J.K."/>
            <person name="Sakihama Y."/>
            <person name="Salamov A.A."/>
            <person name="Savidor A."/>
            <person name="Scheuring C.F."/>
            <person name="Smith B.M."/>
            <person name="Sobral B.W."/>
            <person name="Terry A."/>
            <person name="Torto-Alalibo T.A."/>
            <person name="Win J."/>
            <person name="Xu Z."/>
            <person name="Zhang H."/>
            <person name="Grigoriev I.V."/>
            <person name="Rokhsar D.S."/>
            <person name="Boore J.L."/>
        </authorList>
    </citation>
    <scope>NUCLEOTIDE SEQUENCE [LARGE SCALE GENOMIC DNA]</scope>
    <source>
        <strain evidence="10">Pr102</strain>
    </source>
</reference>
<comment type="function">
    <text evidence="1">Putative transcription factor.</text>
</comment>
<keyword evidence="2" id="KW-0805">Transcription regulation</keyword>
<name>H3GHL2_PHYRM</name>
<feature type="region of interest" description="Disordered" evidence="7">
    <location>
        <begin position="1"/>
        <end position="58"/>
    </location>
</feature>
<dbReference type="AlphaFoldDB" id="H3GHL2"/>
<feature type="compositionally biased region" description="Acidic residues" evidence="7">
    <location>
        <begin position="35"/>
        <end position="49"/>
    </location>
</feature>
<dbReference type="InterPro" id="IPR003035">
    <property type="entry name" value="RWP-RK_dom"/>
</dbReference>
<dbReference type="GO" id="GO:0003700">
    <property type="term" value="F:DNA-binding transcription factor activity"/>
    <property type="evidence" value="ECO:0007669"/>
    <property type="project" value="InterPro"/>
</dbReference>
<keyword evidence="10" id="KW-1185">Reference proteome</keyword>
<evidence type="ECO:0000256" key="1">
    <source>
        <dbReference type="ARBA" id="ARBA00004049"/>
    </source>
</evidence>
<dbReference type="PANTHER" id="PTHR46373:SF2">
    <property type="entry name" value="RWP-RK DOMAIN-CONTAINING PROTEIN"/>
    <property type="match status" value="1"/>
</dbReference>
<dbReference type="EMBL" id="DS566009">
    <property type="status" value="NOT_ANNOTATED_CDS"/>
    <property type="molecule type" value="Genomic_DNA"/>
</dbReference>
<evidence type="ECO:0000313" key="10">
    <source>
        <dbReference type="Proteomes" id="UP000005238"/>
    </source>
</evidence>
<feature type="domain" description="RWP-RK" evidence="8">
    <location>
        <begin position="50"/>
        <end position="129"/>
    </location>
</feature>
<dbReference type="STRING" id="164328.H3GHL2"/>